<proteinExistence type="predicted"/>
<gene>
    <name evidence="3" type="ORF">FAB82_04755</name>
    <name evidence="2" type="ORF">FAB82_19985</name>
</gene>
<dbReference type="Proteomes" id="UP000308760">
    <property type="component" value="Unassembled WGS sequence"/>
</dbReference>
<keyword evidence="1" id="KW-1133">Transmembrane helix</keyword>
<feature type="transmembrane region" description="Helical" evidence="1">
    <location>
        <begin position="23"/>
        <end position="49"/>
    </location>
</feature>
<keyword evidence="1" id="KW-0472">Membrane</keyword>
<dbReference type="EMBL" id="STGY01000067">
    <property type="protein sequence ID" value="THV38709.1"/>
    <property type="molecule type" value="Genomic_DNA"/>
</dbReference>
<feature type="non-terminal residue" evidence="2">
    <location>
        <position position="50"/>
    </location>
</feature>
<dbReference type="GO" id="GO:0016020">
    <property type="term" value="C:membrane"/>
    <property type="evidence" value="ECO:0007669"/>
    <property type="project" value="InterPro"/>
</dbReference>
<evidence type="ECO:0000313" key="4">
    <source>
        <dbReference type="Proteomes" id="UP000308760"/>
    </source>
</evidence>
<dbReference type="InterPro" id="IPR008523">
    <property type="entry name" value="DUF805"/>
</dbReference>
<keyword evidence="1" id="KW-0812">Transmembrane</keyword>
<protein>
    <submittedName>
        <fullName evidence="2">DUF805 domain-containing protein</fullName>
    </submittedName>
</protein>
<keyword evidence="4" id="KW-1185">Reference proteome</keyword>
<reference evidence="2" key="2">
    <citation type="submission" date="2019-04" db="EMBL/GenBank/DDBJ databases">
        <authorList>
            <person name="Liu S."/>
        </authorList>
    </citation>
    <scope>NUCLEOTIDE SEQUENCE</scope>
    <source>
        <strain evidence="2">18</strain>
    </source>
</reference>
<dbReference type="RefSeq" id="WP_136533400.1">
    <property type="nucleotide sequence ID" value="NZ_STGY01000017.1"/>
</dbReference>
<reference evidence="4" key="1">
    <citation type="submission" date="2019-04" db="EMBL/GenBank/DDBJ databases">
        <title>Nocardioides xinjiangensis sp. nov.</title>
        <authorList>
            <person name="Liu S."/>
        </authorList>
    </citation>
    <scope>NUCLEOTIDE SEQUENCE [LARGE SCALE GENOMIC DNA]</scope>
    <source>
        <strain evidence="4">18</strain>
    </source>
</reference>
<dbReference type="Pfam" id="PF05656">
    <property type="entry name" value="DUF805"/>
    <property type="match status" value="1"/>
</dbReference>
<comment type="caution">
    <text evidence="2">The sequence shown here is derived from an EMBL/GenBank/DDBJ whole genome shotgun (WGS) entry which is preliminary data.</text>
</comment>
<organism evidence="2 4">
    <name type="scientific">Glycomyces buryatensis</name>
    <dbReference type="NCBI Taxonomy" id="2570927"/>
    <lineage>
        <taxon>Bacteria</taxon>
        <taxon>Bacillati</taxon>
        <taxon>Actinomycetota</taxon>
        <taxon>Actinomycetes</taxon>
        <taxon>Glycomycetales</taxon>
        <taxon>Glycomycetaceae</taxon>
        <taxon>Glycomyces</taxon>
    </lineage>
</organism>
<dbReference type="EMBL" id="STGY01000017">
    <property type="protein sequence ID" value="THV42761.1"/>
    <property type="molecule type" value="Genomic_DNA"/>
</dbReference>
<accession>A0A4S8QCC6</accession>
<name>A0A4S8QCC6_9ACTN</name>
<evidence type="ECO:0000313" key="2">
    <source>
        <dbReference type="EMBL" id="THV38709.1"/>
    </source>
</evidence>
<evidence type="ECO:0000313" key="3">
    <source>
        <dbReference type="EMBL" id="THV42761.1"/>
    </source>
</evidence>
<reference evidence="2 4" key="3">
    <citation type="submission" date="2019-05" db="EMBL/GenBank/DDBJ databases">
        <title>Glycomyces buryatensis sp. nov.</title>
        <authorList>
            <person name="Nikitina E."/>
        </authorList>
    </citation>
    <scope>NUCLEOTIDE SEQUENCE [LARGE SCALE GENOMIC DNA]</scope>
    <source>
        <strain evidence="2 4">18</strain>
    </source>
</reference>
<sequence>MNWYIAALKNYAGFKGRARRTEYWMFLLFNNLAVILLGIVGAICAAIIAE</sequence>
<dbReference type="OrthoDB" id="9812349at2"/>
<evidence type="ECO:0000256" key="1">
    <source>
        <dbReference type="SAM" id="Phobius"/>
    </source>
</evidence>
<dbReference type="AlphaFoldDB" id="A0A4S8QCC6"/>